<feature type="DNA-binding region" description="H-T-H motif" evidence="4">
    <location>
        <begin position="28"/>
        <end position="47"/>
    </location>
</feature>
<dbReference type="SUPFAM" id="SSF48498">
    <property type="entry name" value="Tetracyclin repressor-like, C-terminal domain"/>
    <property type="match status" value="1"/>
</dbReference>
<dbReference type="EMBL" id="FNZZ01000001">
    <property type="protein sequence ID" value="SEK25185.1"/>
    <property type="molecule type" value="Genomic_DNA"/>
</dbReference>
<keyword evidence="7" id="KW-1185">Reference proteome</keyword>
<dbReference type="PROSITE" id="PS50977">
    <property type="entry name" value="HTH_TETR_2"/>
    <property type="match status" value="1"/>
</dbReference>
<dbReference type="GO" id="GO:0003700">
    <property type="term" value="F:DNA-binding transcription factor activity"/>
    <property type="evidence" value="ECO:0007669"/>
    <property type="project" value="TreeGrafter"/>
</dbReference>
<dbReference type="PANTHER" id="PTHR30055">
    <property type="entry name" value="HTH-TYPE TRANSCRIPTIONAL REGULATOR RUTR"/>
    <property type="match status" value="1"/>
</dbReference>
<dbReference type="InterPro" id="IPR036271">
    <property type="entry name" value="Tet_transcr_reg_TetR-rel_C_sf"/>
</dbReference>
<protein>
    <submittedName>
        <fullName evidence="6">Transcriptional regulator, TetR family</fullName>
    </submittedName>
</protein>
<dbReference type="SUPFAM" id="SSF46689">
    <property type="entry name" value="Homeodomain-like"/>
    <property type="match status" value="1"/>
</dbReference>
<evidence type="ECO:0000259" key="5">
    <source>
        <dbReference type="PROSITE" id="PS50977"/>
    </source>
</evidence>
<reference evidence="7" key="1">
    <citation type="submission" date="2016-10" db="EMBL/GenBank/DDBJ databases">
        <authorList>
            <person name="Varghese N."/>
            <person name="Submissions S."/>
        </authorList>
    </citation>
    <scope>NUCLEOTIDE SEQUENCE [LARGE SCALE GENOMIC DNA]</scope>
    <source>
        <strain evidence="7">JS21-1</strain>
    </source>
</reference>
<accession>A0A1H7FP83</accession>
<dbReference type="AlphaFoldDB" id="A0A1H7FP83"/>
<organism evidence="6 7">
    <name type="scientific">Sphingomonas palmae</name>
    <dbReference type="NCBI Taxonomy" id="1855283"/>
    <lineage>
        <taxon>Bacteria</taxon>
        <taxon>Pseudomonadati</taxon>
        <taxon>Pseudomonadota</taxon>
        <taxon>Alphaproteobacteria</taxon>
        <taxon>Sphingomonadales</taxon>
        <taxon>Sphingomonadaceae</taxon>
        <taxon>Sphingomonas</taxon>
    </lineage>
</organism>
<proteinExistence type="predicted"/>
<dbReference type="InterPro" id="IPR049445">
    <property type="entry name" value="TetR_SbtR-like_C"/>
</dbReference>
<evidence type="ECO:0000256" key="4">
    <source>
        <dbReference type="PROSITE-ProRule" id="PRU00335"/>
    </source>
</evidence>
<keyword evidence="1" id="KW-0805">Transcription regulation</keyword>
<dbReference type="PRINTS" id="PR00455">
    <property type="entry name" value="HTHTETR"/>
</dbReference>
<keyword evidence="3" id="KW-0804">Transcription</keyword>
<dbReference type="Pfam" id="PF00440">
    <property type="entry name" value="TetR_N"/>
    <property type="match status" value="1"/>
</dbReference>
<dbReference type="GO" id="GO:0000976">
    <property type="term" value="F:transcription cis-regulatory region binding"/>
    <property type="evidence" value="ECO:0007669"/>
    <property type="project" value="TreeGrafter"/>
</dbReference>
<evidence type="ECO:0000256" key="2">
    <source>
        <dbReference type="ARBA" id="ARBA00023125"/>
    </source>
</evidence>
<name>A0A1H7FP83_9SPHN</name>
<evidence type="ECO:0000313" key="6">
    <source>
        <dbReference type="EMBL" id="SEK25185.1"/>
    </source>
</evidence>
<evidence type="ECO:0000256" key="1">
    <source>
        <dbReference type="ARBA" id="ARBA00023015"/>
    </source>
</evidence>
<evidence type="ECO:0000313" key="7">
    <source>
        <dbReference type="Proteomes" id="UP000199214"/>
    </source>
</evidence>
<dbReference type="OrthoDB" id="9795011at2"/>
<keyword evidence="2 4" id="KW-0238">DNA-binding</keyword>
<dbReference type="InterPro" id="IPR009057">
    <property type="entry name" value="Homeodomain-like_sf"/>
</dbReference>
<dbReference type="InterPro" id="IPR001647">
    <property type="entry name" value="HTH_TetR"/>
</dbReference>
<dbReference type="Proteomes" id="UP000199214">
    <property type="component" value="Unassembled WGS sequence"/>
</dbReference>
<gene>
    <name evidence="6" type="ORF">SAMN05216382_0047</name>
</gene>
<dbReference type="STRING" id="1855283.SAMN05216382_0047"/>
<evidence type="ECO:0000256" key="3">
    <source>
        <dbReference type="ARBA" id="ARBA00023163"/>
    </source>
</evidence>
<dbReference type="Pfam" id="PF21597">
    <property type="entry name" value="TetR_C_43"/>
    <property type="match status" value="1"/>
</dbReference>
<feature type="domain" description="HTH tetR-type" evidence="5">
    <location>
        <begin position="6"/>
        <end position="65"/>
    </location>
</feature>
<dbReference type="PANTHER" id="PTHR30055:SF234">
    <property type="entry name" value="HTH-TYPE TRANSCRIPTIONAL REGULATOR BETI"/>
    <property type="match status" value="1"/>
</dbReference>
<dbReference type="RefSeq" id="WP_093002208.1">
    <property type="nucleotide sequence ID" value="NZ_FNZZ01000001.1"/>
</dbReference>
<dbReference type="Gene3D" id="1.10.357.10">
    <property type="entry name" value="Tetracycline Repressor, domain 2"/>
    <property type="match status" value="1"/>
</dbReference>
<dbReference type="InterPro" id="IPR050109">
    <property type="entry name" value="HTH-type_TetR-like_transc_reg"/>
</dbReference>
<sequence length="181" mass="19560">MRKDAKLRREALIAAAADLFLERGFTVALEEIAARAGVGRGTLYRNFPDREALAIAVFEQSLVTIEEVAAREKIALRDALISLVRSGATPRAVYARIAEDLTGEGTSEPLRALGQRFATALTPLVEHAKRSGELRANATVHDVLLALRMLAGLLPVSRLSSEGEEQVQSALDIIFRGLSPS</sequence>